<feature type="compositionally biased region" description="Acidic residues" evidence="6">
    <location>
        <begin position="183"/>
        <end position="214"/>
    </location>
</feature>
<dbReference type="PANTHER" id="PTHR13028:SF0">
    <property type="entry name" value="RRNA-PROCESSING PROTEIN EBP2-RELATED"/>
    <property type="match status" value="1"/>
</dbReference>
<feature type="region of interest" description="Disordered" evidence="6">
    <location>
        <begin position="368"/>
        <end position="482"/>
    </location>
</feature>
<sequence>MPAPSKNTNVQAVGFPIGCSVMAKPDPKEAVGFPIGCNVMAKPGPKEAVGFPIGCAIIKRANVHQHLVKFFAIMVTKGKLKMALAAEKGTDFKKLKLKRKQKEAEKRNKAARRGAAEESDEEEEVENEVAEDDDDEDDEEEEVQYNLEGIDDSDDSDSSIELEEKIPRKSKKNASPAAKKAADEEEDEDEEEEEEEDDEDIPMSDLEDLDDADKEDLIPHQRLTINNTTALLAALNRISVPSDKSVPFATHQSVLAQSETSASIPDVQDDLQRELAFYSQSLDAARQARQLLRAEGVPFSRPKDYFAEMVKEDAHMEKVKAKLVEEASNKKAAAEARKLRDLKKFGKQVQVAKLQERQKAKRETLEKIKTLKRKRQESGGADLGTNEADLFDVGVESEMKKHNQRSGAGRGQMGAGSGTTNHKRAKKNEKYGFGGKKRHAKSGDAMSSSDLSGFNAKKMKAGGSKVSKSRPGKARRKAMGAR</sequence>
<keyword evidence="5" id="KW-0539">Nucleus</keyword>
<dbReference type="GO" id="GO:0030687">
    <property type="term" value="C:preribosome, large subunit precursor"/>
    <property type="evidence" value="ECO:0007669"/>
    <property type="project" value="TreeGrafter"/>
</dbReference>
<organism evidence="7 8">
    <name type="scientific">Fusarium floridanum</name>
    <dbReference type="NCBI Taxonomy" id="1325733"/>
    <lineage>
        <taxon>Eukaryota</taxon>
        <taxon>Fungi</taxon>
        <taxon>Dikarya</taxon>
        <taxon>Ascomycota</taxon>
        <taxon>Pezizomycotina</taxon>
        <taxon>Sordariomycetes</taxon>
        <taxon>Hypocreomycetidae</taxon>
        <taxon>Hypocreales</taxon>
        <taxon>Nectriaceae</taxon>
        <taxon>Fusarium</taxon>
        <taxon>Fusarium solani species complex</taxon>
    </lineage>
</organism>
<feature type="compositionally biased region" description="Basic residues" evidence="6">
    <location>
        <begin position="467"/>
        <end position="482"/>
    </location>
</feature>
<dbReference type="PANTHER" id="PTHR13028">
    <property type="entry name" value="RRNA PROCESSING PROTEIN EBNA1-BINDING PROTEIN-RELATED"/>
    <property type="match status" value="1"/>
</dbReference>
<accession>A0A428PQF6</accession>
<dbReference type="EMBL" id="NKCL01000692">
    <property type="protein sequence ID" value="RSL55265.1"/>
    <property type="molecule type" value="Genomic_DNA"/>
</dbReference>
<keyword evidence="3" id="KW-0690">Ribosome biogenesis</keyword>
<dbReference type="Proteomes" id="UP000287972">
    <property type="component" value="Unassembled WGS sequence"/>
</dbReference>
<dbReference type="InterPro" id="IPR008610">
    <property type="entry name" value="Ebp2"/>
</dbReference>
<protein>
    <recommendedName>
        <fullName evidence="9">rRNA-processing protein EBP2</fullName>
    </recommendedName>
</protein>
<gene>
    <name evidence="7" type="ORF">CEP51_014572</name>
</gene>
<evidence type="ECO:0000256" key="4">
    <source>
        <dbReference type="ARBA" id="ARBA00023054"/>
    </source>
</evidence>
<proteinExistence type="inferred from homology"/>
<evidence type="ECO:0000256" key="5">
    <source>
        <dbReference type="ARBA" id="ARBA00023242"/>
    </source>
</evidence>
<comment type="caution">
    <text evidence="7">The sequence shown here is derived from an EMBL/GenBank/DDBJ whole genome shotgun (WGS) entry which is preliminary data.</text>
</comment>
<dbReference type="Pfam" id="PF05890">
    <property type="entry name" value="Ebp2"/>
    <property type="match status" value="1"/>
</dbReference>
<evidence type="ECO:0008006" key="9">
    <source>
        <dbReference type="Google" id="ProtNLM"/>
    </source>
</evidence>
<dbReference type="GO" id="GO:0034399">
    <property type="term" value="C:nuclear periphery"/>
    <property type="evidence" value="ECO:0007669"/>
    <property type="project" value="TreeGrafter"/>
</dbReference>
<feature type="compositionally biased region" description="Acidic residues" evidence="6">
    <location>
        <begin position="117"/>
        <end position="161"/>
    </location>
</feature>
<comment type="similarity">
    <text evidence="2">Belongs to the EBP2 family.</text>
</comment>
<dbReference type="AlphaFoldDB" id="A0A428PQF6"/>
<evidence type="ECO:0000256" key="3">
    <source>
        <dbReference type="ARBA" id="ARBA00022517"/>
    </source>
</evidence>
<name>A0A428PQF6_9HYPO</name>
<evidence type="ECO:0000256" key="1">
    <source>
        <dbReference type="ARBA" id="ARBA00004604"/>
    </source>
</evidence>
<dbReference type="GO" id="GO:0006364">
    <property type="term" value="P:rRNA processing"/>
    <property type="evidence" value="ECO:0007669"/>
    <property type="project" value="TreeGrafter"/>
</dbReference>
<evidence type="ECO:0000313" key="7">
    <source>
        <dbReference type="EMBL" id="RSL55265.1"/>
    </source>
</evidence>
<feature type="region of interest" description="Disordered" evidence="6">
    <location>
        <begin position="99"/>
        <end position="223"/>
    </location>
</feature>
<comment type="subcellular location">
    <subcellularLocation>
        <location evidence="1">Nucleus</location>
        <location evidence="1">Nucleolus</location>
    </subcellularLocation>
</comment>
<reference evidence="7 8" key="1">
    <citation type="submission" date="2017-06" db="EMBL/GenBank/DDBJ databases">
        <title>Comparative genomic analysis of Ambrosia Fusariam Clade fungi.</title>
        <authorList>
            <person name="Stajich J.E."/>
            <person name="Carrillo J."/>
            <person name="Kijimoto T."/>
            <person name="Eskalen A."/>
            <person name="O'Donnell K."/>
            <person name="Kasson M."/>
        </authorList>
    </citation>
    <scope>NUCLEOTIDE SEQUENCE [LARGE SCALE GENOMIC DNA]</scope>
    <source>
        <strain evidence="7 8">NRRL62606</strain>
    </source>
</reference>
<dbReference type="GO" id="GO:0042273">
    <property type="term" value="P:ribosomal large subunit biogenesis"/>
    <property type="evidence" value="ECO:0007669"/>
    <property type="project" value="TreeGrafter"/>
</dbReference>
<keyword evidence="4" id="KW-0175">Coiled coil</keyword>
<feature type="compositionally biased region" description="Gly residues" evidence="6">
    <location>
        <begin position="408"/>
        <end position="417"/>
    </location>
</feature>
<evidence type="ECO:0000313" key="8">
    <source>
        <dbReference type="Proteomes" id="UP000287972"/>
    </source>
</evidence>
<keyword evidence="8" id="KW-1185">Reference proteome</keyword>
<dbReference type="GO" id="GO:0005730">
    <property type="term" value="C:nucleolus"/>
    <property type="evidence" value="ECO:0007669"/>
    <property type="project" value="UniProtKB-SubCell"/>
</dbReference>
<evidence type="ECO:0000256" key="2">
    <source>
        <dbReference type="ARBA" id="ARBA00007336"/>
    </source>
</evidence>
<evidence type="ECO:0000256" key="6">
    <source>
        <dbReference type="SAM" id="MobiDB-lite"/>
    </source>
</evidence>